<reference evidence="4" key="1">
    <citation type="journal article" date="2019" name="Int. J. Syst. Evol. Microbiol.">
        <title>The Global Catalogue of Microorganisms (GCM) 10K type strain sequencing project: providing services to taxonomists for standard genome sequencing and annotation.</title>
        <authorList>
            <consortium name="The Broad Institute Genomics Platform"/>
            <consortium name="The Broad Institute Genome Sequencing Center for Infectious Disease"/>
            <person name="Wu L."/>
            <person name="Ma J."/>
        </authorList>
    </citation>
    <scope>NUCLEOTIDE SEQUENCE [LARGE SCALE GENOMIC DNA]</scope>
    <source>
        <strain evidence="4">JCM 17939</strain>
    </source>
</reference>
<dbReference type="Gene3D" id="3.40.50.1110">
    <property type="entry name" value="SGNH hydrolase"/>
    <property type="match status" value="1"/>
</dbReference>
<evidence type="ECO:0000313" key="3">
    <source>
        <dbReference type="EMBL" id="GAA4629952.1"/>
    </source>
</evidence>
<evidence type="ECO:0000256" key="1">
    <source>
        <dbReference type="SAM" id="SignalP"/>
    </source>
</evidence>
<dbReference type="Proteomes" id="UP001501442">
    <property type="component" value="Unassembled WGS sequence"/>
</dbReference>
<organism evidence="3 4">
    <name type="scientific">Actinoallomurus vinaceus</name>
    <dbReference type="NCBI Taxonomy" id="1080074"/>
    <lineage>
        <taxon>Bacteria</taxon>
        <taxon>Bacillati</taxon>
        <taxon>Actinomycetota</taxon>
        <taxon>Actinomycetes</taxon>
        <taxon>Streptosporangiales</taxon>
        <taxon>Thermomonosporaceae</taxon>
        <taxon>Actinoallomurus</taxon>
    </lineage>
</organism>
<dbReference type="InterPro" id="IPR036514">
    <property type="entry name" value="SGNH_hydro_sf"/>
</dbReference>
<comment type="caution">
    <text evidence="3">The sequence shown here is derived from an EMBL/GenBank/DDBJ whole genome shotgun (WGS) entry which is preliminary data.</text>
</comment>
<keyword evidence="1" id="KW-0732">Signal</keyword>
<dbReference type="GO" id="GO:0016787">
    <property type="term" value="F:hydrolase activity"/>
    <property type="evidence" value="ECO:0007669"/>
    <property type="project" value="UniProtKB-KW"/>
</dbReference>
<dbReference type="SUPFAM" id="SSF52266">
    <property type="entry name" value="SGNH hydrolase"/>
    <property type="match status" value="1"/>
</dbReference>
<accession>A0ABP8UFT4</accession>
<gene>
    <name evidence="3" type="ORF">GCM10023196_053380</name>
</gene>
<proteinExistence type="predicted"/>
<keyword evidence="3" id="KW-0378">Hydrolase</keyword>
<dbReference type="PANTHER" id="PTHR43784:SF2">
    <property type="entry name" value="GDSL-LIKE LIPASE_ACYLHYDROLASE, PUTATIVE (AFU_ORTHOLOGUE AFUA_2G00820)-RELATED"/>
    <property type="match status" value="1"/>
</dbReference>
<feature type="domain" description="SGNH hydrolase-type esterase" evidence="2">
    <location>
        <begin position="212"/>
        <end position="408"/>
    </location>
</feature>
<feature type="signal peptide" evidence="1">
    <location>
        <begin position="1"/>
        <end position="26"/>
    </location>
</feature>
<sequence>MSQVTKVMLIAALTTAPLAASSVSAAAEPRGSRWDGAWATAVQRPFKNDWSPAWADEGFNRQSVRQVVRIGAGGSRLRIRLSNAYGAAPLHLTGASVARTGEGAAVLPGTIRSLTFRSSAAATIPVGEQLVSDPIALPVRPRERLTVTLYFQGATGPSTFHALAMEMSYRAGGDHLRDPGAGAFTESTASWYYLDGVEVTGRPGGRKRAVVAFGDSITDGYGSTAGADARYPDALAERLMAQGRARPVLNAGIAGNKVLNDSTCLGEKATARFQRDALDQPRVRTVIVLEGINDILHSETPPSPCTVPNPRVTAQELIAGYRKLIRTAHASKVRIVGATLPPFKGAYGYTERGEEVREAVNKWIRSSREYDAVVDFDRALADPADLDRIRPALDSGDHLHPNDAGYRIMAAAVDLDSL</sequence>
<evidence type="ECO:0000259" key="2">
    <source>
        <dbReference type="Pfam" id="PF13472"/>
    </source>
</evidence>
<dbReference type="EMBL" id="BAABHK010000007">
    <property type="protein sequence ID" value="GAA4629952.1"/>
    <property type="molecule type" value="Genomic_DNA"/>
</dbReference>
<dbReference type="Pfam" id="PF13472">
    <property type="entry name" value="Lipase_GDSL_2"/>
    <property type="match status" value="1"/>
</dbReference>
<evidence type="ECO:0000313" key="4">
    <source>
        <dbReference type="Proteomes" id="UP001501442"/>
    </source>
</evidence>
<keyword evidence="4" id="KW-1185">Reference proteome</keyword>
<protein>
    <submittedName>
        <fullName evidence="3">SGNH/GDSL hydrolase family protein</fullName>
    </submittedName>
</protein>
<feature type="chain" id="PRO_5047359187" evidence="1">
    <location>
        <begin position="27"/>
        <end position="418"/>
    </location>
</feature>
<dbReference type="InterPro" id="IPR013830">
    <property type="entry name" value="SGNH_hydro"/>
</dbReference>
<dbReference type="RefSeq" id="WP_345433736.1">
    <property type="nucleotide sequence ID" value="NZ_BAABHK010000007.1"/>
</dbReference>
<dbReference type="InterPro" id="IPR053140">
    <property type="entry name" value="GDSL_Rv0518-like"/>
</dbReference>
<name>A0ABP8UFT4_9ACTN</name>
<dbReference type="CDD" id="cd01830">
    <property type="entry name" value="XynE_like"/>
    <property type="match status" value="1"/>
</dbReference>
<dbReference type="PANTHER" id="PTHR43784">
    <property type="entry name" value="GDSL-LIKE LIPASE/ACYLHYDROLASE, PUTATIVE (AFU_ORTHOLOGUE AFUA_2G00820)-RELATED"/>
    <property type="match status" value="1"/>
</dbReference>